<keyword evidence="3" id="KW-1185">Reference proteome</keyword>
<evidence type="ECO:0000313" key="3">
    <source>
        <dbReference type="Proteomes" id="UP000521943"/>
    </source>
</evidence>
<dbReference type="InterPro" id="IPR001810">
    <property type="entry name" value="F-box_dom"/>
</dbReference>
<sequence length="469" mass="52942">MAILEIDSDHNNRDLSKTNKRESLDLGASTMEFQLPELPPELLFEIFSFATSGENAVTPFLLGKICHEWRGLVFDSCPLWQTIDLKLEYDRDVQFSLLEGWINRAGSLPLSVTITYPKPEKRRHLGHAKQMEPILAIPSTQVSSLSMNDVPHDFFGALAAQSKVGPWPILSYLHVSSTEGDEYPDEDDPVFGEMPALRSVSINYLYVLSVPLPWSQLLHIYLGWIYPYEICGVLGRATNLLSLDVSAVYEEPNSTPPTETHQTLRRLTFSNQTSKEYSLFKSLRLPELGSLELRLTQPDHLTGEDRGPLRVFDIYPFLSESGCRLVELSIDDGALAEPRLLLWLSILPTLRTLRLSNNKWYDEDNPEGAFLPLGPDIFRKMAATPSHNPILPFLENLTFEGSQVSFSPDLVMNLLHSRWGDDGAPKEGGDVSLRSVVCKAIGPTWTHLNEEQKLIVGKWKGRRFRVDIQ</sequence>
<comment type="caution">
    <text evidence="2">The sequence shown here is derived from an EMBL/GenBank/DDBJ whole genome shotgun (WGS) entry which is preliminary data.</text>
</comment>
<dbReference type="AlphaFoldDB" id="A0A8H6HTF0"/>
<dbReference type="InterPro" id="IPR032675">
    <property type="entry name" value="LRR_dom_sf"/>
</dbReference>
<name>A0A8H6HTF0_9AGAR</name>
<evidence type="ECO:0000259" key="1">
    <source>
        <dbReference type="PROSITE" id="PS50181"/>
    </source>
</evidence>
<dbReference type="Proteomes" id="UP000521943">
    <property type="component" value="Unassembled WGS sequence"/>
</dbReference>
<accession>A0A8H6HTF0</accession>
<dbReference type="Gene3D" id="3.80.10.10">
    <property type="entry name" value="Ribonuclease Inhibitor"/>
    <property type="match status" value="1"/>
</dbReference>
<reference evidence="2 3" key="1">
    <citation type="submission" date="2020-07" db="EMBL/GenBank/DDBJ databases">
        <title>Comparative genomics of pyrophilous fungi reveals a link between fire events and developmental genes.</title>
        <authorList>
            <consortium name="DOE Joint Genome Institute"/>
            <person name="Steindorff A.S."/>
            <person name="Carver A."/>
            <person name="Calhoun S."/>
            <person name="Stillman K."/>
            <person name="Liu H."/>
            <person name="Lipzen A."/>
            <person name="Pangilinan J."/>
            <person name="Labutti K."/>
            <person name="Bruns T.D."/>
            <person name="Grigoriev I.V."/>
        </authorList>
    </citation>
    <scope>NUCLEOTIDE SEQUENCE [LARGE SCALE GENOMIC DNA]</scope>
    <source>
        <strain evidence="2 3">CBS 144469</strain>
    </source>
</reference>
<dbReference type="Gene3D" id="1.20.1280.50">
    <property type="match status" value="1"/>
</dbReference>
<evidence type="ECO:0000313" key="2">
    <source>
        <dbReference type="EMBL" id="KAF6752062.1"/>
    </source>
</evidence>
<dbReference type="EMBL" id="JACGCI010000046">
    <property type="protein sequence ID" value="KAF6752062.1"/>
    <property type="molecule type" value="Genomic_DNA"/>
</dbReference>
<dbReference type="SUPFAM" id="SSF52047">
    <property type="entry name" value="RNI-like"/>
    <property type="match status" value="1"/>
</dbReference>
<dbReference type="OrthoDB" id="3139566at2759"/>
<feature type="domain" description="F-box" evidence="1">
    <location>
        <begin position="32"/>
        <end position="83"/>
    </location>
</feature>
<protein>
    <recommendedName>
        <fullName evidence="1">F-box domain-containing protein</fullName>
    </recommendedName>
</protein>
<dbReference type="PROSITE" id="PS50181">
    <property type="entry name" value="FBOX"/>
    <property type="match status" value="1"/>
</dbReference>
<proteinExistence type="predicted"/>
<organism evidence="2 3">
    <name type="scientific">Ephemerocybe angulata</name>
    <dbReference type="NCBI Taxonomy" id="980116"/>
    <lineage>
        <taxon>Eukaryota</taxon>
        <taxon>Fungi</taxon>
        <taxon>Dikarya</taxon>
        <taxon>Basidiomycota</taxon>
        <taxon>Agaricomycotina</taxon>
        <taxon>Agaricomycetes</taxon>
        <taxon>Agaricomycetidae</taxon>
        <taxon>Agaricales</taxon>
        <taxon>Agaricineae</taxon>
        <taxon>Psathyrellaceae</taxon>
        <taxon>Ephemerocybe</taxon>
    </lineage>
</organism>
<gene>
    <name evidence="2" type="ORF">DFP72DRAFT_905983</name>
</gene>